<reference evidence="3" key="1">
    <citation type="submission" date="2014-10" db="EMBL/GenBank/DDBJ databases">
        <authorList>
            <person name="King R."/>
        </authorList>
    </citation>
    <scope>NUCLEOTIDE SEQUENCE [LARGE SCALE GENOMIC DNA]</scope>
    <source>
        <strain evidence="3">A3/5</strain>
    </source>
</reference>
<dbReference type="AlphaFoldDB" id="A0A2L2TTU2"/>
<evidence type="ECO:0000313" key="2">
    <source>
        <dbReference type="EMBL" id="CEI63545.1"/>
    </source>
</evidence>
<evidence type="ECO:0000256" key="1">
    <source>
        <dbReference type="ARBA" id="ARBA00023242"/>
    </source>
</evidence>
<keyword evidence="1" id="KW-0539">Nucleus</keyword>
<dbReference type="Proteomes" id="UP000245910">
    <property type="component" value="Chromosome I"/>
</dbReference>
<dbReference type="Pfam" id="PF11951">
    <property type="entry name" value="Fungal_trans_2"/>
    <property type="match status" value="1"/>
</dbReference>
<dbReference type="STRING" id="56646.A0A2L2TTU2"/>
<proteinExistence type="predicted"/>
<keyword evidence="3" id="KW-1185">Reference proteome</keyword>
<dbReference type="PANTHER" id="PTHR37540">
    <property type="entry name" value="TRANSCRIPTION FACTOR (ACR-2), PUTATIVE-RELATED-RELATED"/>
    <property type="match status" value="1"/>
</dbReference>
<dbReference type="PANTHER" id="PTHR37540:SF5">
    <property type="entry name" value="TRANSCRIPTION FACTOR DOMAIN-CONTAINING PROTEIN"/>
    <property type="match status" value="1"/>
</dbReference>
<evidence type="ECO:0008006" key="4">
    <source>
        <dbReference type="Google" id="ProtNLM"/>
    </source>
</evidence>
<evidence type="ECO:0000313" key="3">
    <source>
        <dbReference type="Proteomes" id="UP000245910"/>
    </source>
</evidence>
<accession>A0A2L2TTU2</accession>
<sequence>MENFCIHTPENGNSIKRAIRKGNHDRYLAPSPATLSASTIDPFDSLAIKGTRLQHFLNNYEARLAPEPVFSVSKDLDFQNFQSVFRAGLVDPALSNAVMLSLAFAASGGIINKECLIYRGQAIHHIRETMMFNHSVSESTIGAILLLVGVEARLGTVSQVDLHMGAVQLLLTTCQNSGICLTEGIKRAIFWQDLNSSILVGSKRMFHHKSFAELEWERDSIATDLLQLPPGFQIRSHLFSDEFIEVLEDIYALERIRDDYRPADCVVSAVFINGHTASIQSRLEALPKATQLSRCCYLGAYLCSVMLCCTVWCALVIPANISTQLLFELQQAYNDPVWDEHADLLLWLIYMGGAFSPRGPVRSNYINMLRSAMSERYGVLQSWTETYEILRDFLWSDVAFRIEVRKLWEEASRQS</sequence>
<dbReference type="InterPro" id="IPR021858">
    <property type="entry name" value="Fun_TF"/>
</dbReference>
<dbReference type="OrthoDB" id="2130169at2759"/>
<organism evidence="2 3">
    <name type="scientific">Fusarium venenatum</name>
    <dbReference type="NCBI Taxonomy" id="56646"/>
    <lineage>
        <taxon>Eukaryota</taxon>
        <taxon>Fungi</taxon>
        <taxon>Dikarya</taxon>
        <taxon>Ascomycota</taxon>
        <taxon>Pezizomycotina</taxon>
        <taxon>Sordariomycetes</taxon>
        <taxon>Hypocreomycetidae</taxon>
        <taxon>Hypocreales</taxon>
        <taxon>Nectriaceae</taxon>
        <taxon>Fusarium</taxon>
    </lineage>
</organism>
<dbReference type="EMBL" id="LN649229">
    <property type="protein sequence ID" value="CEI63545.1"/>
    <property type="molecule type" value="Genomic_DNA"/>
</dbReference>
<protein>
    <recommendedName>
        <fullName evidence="4">Transcription factor domain-containing protein</fullName>
    </recommendedName>
</protein>
<name>A0A2L2TTU2_9HYPO</name>